<evidence type="ECO:0000256" key="7">
    <source>
        <dbReference type="RuleBase" id="RU004168"/>
    </source>
</evidence>
<evidence type="ECO:0000256" key="2">
    <source>
        <dbReference type="ARBA" id="ARBA00006082"/>
    </source>
</evidence>
<dbReference type="InterPro" id="IPR036046">
    <property type="entry name" value="Acylphosphatase-like_dom_sf"/>
</dbReference>
<dbReference type="InterPro" id="IPR036890">
    <property type="entry name" value="HATPase_C_sf"/>
</dbReference>
<sequence length="1134" mass="127019">MIKCLSKEVQAKLRSGIAIFSLTQCVEELLLNSIDAAATCVAVRVDVEACKIQVLDSGFGMDREDMESVGNRYFTSKCSTVEDLENLRFYGFRGEAIASIANVANLVEISSRTSRSAQTFGKVFKDGKPLDVYEAETTRPSSGTTVVICNLFYNLPVRRKNMNSILECERIRQRIEAISLMHPSVSFTLKNDSTGSMIVQLSKSKSSYYRFNQIYGLGKSQKLREISYSYKQFEMSGYISHKAINTESVRPKLGTTGFIHHVIPVRNENENKNHEGLVRFCHRGPVSAQDIFKEKQHNLEQNTFLLKQQCCTLTMQHIKQSSSEDWRTLFSSRGDTFSNCVDSNKQSDESNWKITLSNILKTVEDFKGSVDTMVGLSTGSQTKQRSKLPLPVRIGSLDRFRRMYGKTCPSAVQYSCQDSNNNLSTAAASNPAEAKRDASTSNEADSCSRSNNSSKNWERNYTKEENAITLSDYTQIKKASLNTSKPDGSLATKLSKLKGYQKNDTKVQPVGDISVSGAQKDSGDLWLMHSNNSNAETPSQMPPNKKTQVTNNCLKGCESGENNIEQTVDFEGNQKEGTVISATYLHPHTEYKGCAVIAPSQSDGAAQCHYCNDDKEISSKAILGSPKKVNECSDLSTCKARFEDASKRKEIPSTTQSSSNWVEHFDASVGRMAYINTVTGLSKYVAPPEKETQAICTTDITTMAVNVVSEKGFEYRCYPFQIEAIIPFLPRPRVERASSGQESRDDSEAAESVRTLLSEWENPVFVRHPEVALDVSSGQAESLAVKIHNILYPYRFTKEMINSMEVVQQVDNKFIACLINTRSREDTDKEGNLLVLVDQHAAHERVRLEKLVTDSYETHSEASGPKRLCSSTVCPPLEIDVTEEELRLLRSCQTFLKELALEMTFAEREDSKILVGKVPVCFIEREANELRRGRQTVTKAIVEEYLREQIALIQSTGRVRGTLPLTVLKVLASQACHGAIKFNDSLSMEECCRLIQSLSVCQLPFQCAHGRPSMLPLVDLDHLEMEKQVLDMAEKEELISVEYEIFGRVQGVFFRKYTQAEGKRLGLVGWVLNTEQGTVRGQLQGPGSKVKEMQDWLRNKGSPKSKITKAEFSNEKEIESLEHSDFRINKQKKV</sequence>
<dbReference type="SUPFAM" id="SSF118116">
    <property type="entry name" value="DNA mismatch repair protein MutL"/>
    <property type="match status" value="1"/>
</dbReference>
<feature type="active site" evidence="6">
    <location>
        <position position="1073"/>
    </location>
</feature>
<dbReference type="SMART" id="SM00853">
    <property type="entry name" value="MutL_C"/>
    <property type="match status" value="1"/>
</dbReference>
<dbReference type="InterPro" id="IPR042120">
    <property type="entry name" value="MutL_C_dimsub"/>
</dbReference>
<dbReference type="Gene3D" id="3.30.1540.20">
    <property type="entry name" value="MutL, C-terminal domain, dimerisation subdomain"/>
    <property type="match status" value="1"/>
</dbReference>
<dbReference type="FunFam" id="3.30.1370.100:FF:000003">
    <property type="entry name" value="DNA mismatch repair protein Mlh3"/>
    <property type="match status" value="1"/>
</dbReference>
<comment type="catalytic activity">
    <reaction evidence="5 6">
        <text>an acyl phosphate + H2O = a carboxylate + phosphate + H(+)</text>
        <dbReference type="Rhea" id="RHEA:14965"/>
        <dbReference type="ChEBI" id="CHEBI:15377"/>
        <dbReference type="ChEBI" id="CHEBI:15378"/>
        <dbReference type="ChEBI" id="CHEBI:29067"/>
        <dbReference type="ChEBI" id="CHEBI:43474"/>
        <dbReference type="ChEBI" id="CHEBI:59918"/>
        <dbReference type="EC" id="3.6.1.7"/>
    </reaction>
</comment>
<dbReference type="GO" id="GO:0140664">
    <property type="term" value="F:ATP-dependent DNA damage sensor activity"/>
    <property type="evidence" value="ECO:0007669"/>
    <property type="project" value="InterPro"/>
</dbReference>
<dbReference type="Gene3D" id="3.30.565.10">
    <property type="entry name" value="Histidine kinase-like ATPase, C-terminal domain"/>
    <property type="match status" value="1"/>
</dbReference>
<dbReference type="PANTHER" id="PTHR10073">
    <property type="entry name" value="DNA MISMATCH REPAIR PROTEIN MLH, PMS, MUTL"/>
    <property type="match status" value="1"/>
</dbReference>
<evidence type="ECO:0000256" key="8">
    <source>
        <dbReference type="SAM" id="MobiDB-lite"/>
    </source>
</evidence>
<dbReference type="FunFam" id="3.30.1540.20:FF:000005">
    <property type="entry name" value="MutL homolog 3"/>
    <property type="match status" value="1"/>
</dbReference>
<keyword evidence="4 6" id="KW-0378">Hydrolase</keyword>
<dbReference type="Pfam" id="PF08676">
    <property type="entry name" value="MutL_C"/>
    <property type="match status" value="1"/>
</dbReference>
<dbReference type="GO" id="GO:0032300">
    <property type="term" value="C:mismatch repair complex"/>
    <property type="evidence" value="ECO:0007669"/>
    <property type="project" value="InterPro"/>
</dbReference>
<evidence type="ECO:0000256" key="6">
    <source>
        <dbReference type="PROSITE-ProRule" id="PRU00520"/>
    </source>
</evidence>
<dbReference type="FunFam" id="3.30.70.100:FF:000011">
    <property type="entry name" value="Acylphosphatase"/>
    <property type="match status" value="1"/>
</dbReference>
<dbReference type="InterPro" id="IPR038973">
    <property type="entry name" value="MutL/Mlh/Pms-like"/>
</dbReference>
<dbReference type="Proteomes" id="UP000289886">
    <property type="component" value="Unassembled WGS sequence"/>
</dbReference>
<proteinExistence type="inferred from homology"/>
<dbReference type="FunFam" id="3.30.565.10:FF:000017">
    <property type="entry name" value="PMS1 homolog 1, mismatch repair system component"/>
    <property type="match status" value="1"/>
</dbReference>
<dbReference type="InterPro" id="IPR020456">
    <property type="entry name" value="Acylphosphatase"/>
</dbReference>
<dbReference type="Pfam" id="PF13589">
    <property type="entry name" value="HATPase_c_3"/>
    <property type="match status" value="1"/>
</dbReference>
<dbReference type="PROSITE" id="PS00150">
    <property type="entry name" value="ACYLPHOSPHATASE_1"/>
    <property type="match status" value="1"/>
</dbReference>
<accession>A0A444V574</accession>
<dbReference type="GO" id="GO:0016887">
    <property type="term" value="F:ATP hydrolysis activity"/>
    <property type="evidence" value="ECO:0007669"/>
    <property type="project" value="InterPro"/>
</dbReference>
<dbReference type="AlphaFoldDB" id="A0A444V574"/>
<feature type="compositionally biased region" description="Polar residues" evidence="8">
    <location>
        <begin position="439"/>
        <end position="455"/>
    </location>
</feature>
<feature type="domain" description="Acylphosphatase-like" evidence="9">
    <location>
        <begin position="1040"/>
        <end position="1130"/>
    </location>
</feature>
<evidence type="ECO:0000259" key="9">
    <source>
        <dbReference type="PROSITE" id="PS51160"/>
    </source>
</evidence>
<evidence type="ECO:0000256" key="3">
    <source>
        <dbReference type="ARBA" id="ARBA00012150"/>
    </source>
</evidence>
<evidence type="ECO:0000256" key="5">
    <source>
        <dbReference type="ARBA" id="ARBA00047645"/>
    </source>
</evidence>
<dbReference type="GO" id="GO:0005634">
    <property type="term" value="C:nucleus"/>
    <property type="evidence" value="ECO:0007669"/>
    <property type="project" value="UniProtKB-ARBA"/>
</dbReference>
<dbReference type="PANTHER" id="PTHR10073:SF47">
    <property type="entry name" value="DNA MISMATCH REPAIR PROTEIN MLH3"/>
    <property type="match status" value="1"/>
</dbReference>
<feature type="region of interest" description="Disordered" evidence="8">
    <location>
        <begin position="1093"/>
        <end position="1113"/>
    </location>
</feature>
<dbReference type="GO" id="GO:0005524">
    <property type="term" value="F:ATP binding"/>
    <property type="evidence" value="ECO:0007669"/>
    <property type="project" value="InterPro"/>
</dbReference>
<feature type="region of interest" description="Disordered" evidence="8">
    <location>
        <begin position="425"/>
        <end position="459"/>
    </location>
</feature>
<evidence type="ECO:0000256" key="4">
    <source>
        <dbReference type="ARBA" id="ARBA00022801"/>
    </source>
</evidence>
<dbReference type="InterPro" id="IPR001792">
    <property type="entry name" value="Acylphosphatase-like_dom"/>
</dbReference>
<dbReference type="Pfam" id="PF00708">
    <property type="entry name" value="Acylphosphatase"/>
    <property type="match status" value="1"/>
</dbReference>
<dbReference type="PRINTS" id="PR00112">
    <property type="entry name" value="ACYLPHPHTASE"/>
</dbReference>
<evidence type="ECO:0000313" key="11">
    <source>
        <dbReference type="Proteomes" id="UP000289886"/>
    </source>
</evidence>
<dbReference type="CDD" id="cd16926">
    <property type="entry name" value="HATPase_MutL-MLH-PMS-like"/>
    <property type="match status" value="1"/>
</dbReference>
<gene>
    <name evidence="10" type="ORF">EOD39_16728</name>
</gene>
<dbReference type="InterPro" id="IPR037198">
    <property type="entry name" value="MutL_C_sf"/>
</dbReference>
<reference evidence="10 11" key="1">
    <citation type="submission" date="2019-01" db="EMBL/GenBank/DDBJ databases">
        <title>Draft Genome and Complete Hox-Cluster Characterization of the Sterlet Sturgeon (Acipenser ruthenus).</title>
        <authorList>
            <person name="Wei Q."/>
        </authorList>
    </citation>
    <scope>NUCLEOTIDE SEQUENCE [LARGE SCALE GENOMIC DNA]</scope>
    <source>
        <strain evidence="10">WHYD16114868_AA</strain>
        <tissue evidence="10">Blood</tissue>
    </source>
</reference>
<dbReference type="SUPFAM" id="SSF55874">
    <property type="entry name" value="ATPase domain of HSP90 chaperone/DNA topoisomerase II/histidine kinase"/>
    <property type="match status" value="1"/>
</dbReference>
<name>A0A444V574_ACIRT</name>
<dbReference type="InterPro" id="IPR017968">
    <property type="entry name" value="Acylphosphatase_CS"/>
</dbReference>
<dbReference type="Gene3D" id="3.30.70.100">
    <property type="match status" value="1"/>
</dbReference>
<evidence type="ECO:0000313" key="10">
    <source>
        <dbReference type="EMBL" id="RXM95555.1"/>
    </source>
</evidence>
<dbReference type="PROSITE" id="PS51160">
    <property type="entry name" value="ACYLPHOSPHATASE_3"/>
    <property type="match status" value="1"/>
</dbReference>
<dbReference type="Gene3D" id="3.30.1370.100">
    <property type="entry name" value="MutL, C-terminal domain, regulatory subdomain"/>
    <property type="match status" value="1"/>
</dbReference>
<dbReference type="SUPFAM" id="SSF54975">
    <property type="entry name" value="Acylphosphatase/BLUF domain-like"/>
    <property type="match status" value="1"/>
</dbReference>
<keyword evidence="11" id="KW-1185">Reference proteome</keyword>
<comment type="similarity">
    <text evidence="2">Belongs to the DNA mismatch repair MutL/HexB family.</text>
</comment>
<dbReference type="EC" id="3.6.1.7" evidence="3 6"/>
<dbReference type="EMBL" id="SCEB01002279">
    <property type="protein sequence ID" value="RXM95555.1"/>
    <property type="molecule type" value="Genomic_DNA"/>
</dbReference>
<dbReference type="GO" id="GO:0006298">
    <property type="term" value="P:mismatch repair"/>
    <property type="evidence" value="ECO:0007669"/>
    <property type="project" value="InterPro"/>
</dbReference>
<evidence type="ECO:0000256" key="1">
    <source>
        <dbReference type="ARBA" id="ARBA00005614"/>
    </source>
</evidence>
<protein>
    <recommendedName>
        <fullName evidence="3 6">acylphosphatase</fullName>
        <ecNumber evidence="3 6">3.6.1.7</ecNumber>
    </recommendedName>
</protein>
<comment type="caution">
    <text evidence="10">The sequence shown here is derived from an EMBL/GenBank/DDBJ whole genome shotgun (WGS) entry which is preliminary data.</text>
</comment>
<comment type="similarity">
    <text evidence="1 7">Belongs to the acylphosphatase family.</text>
</comment>
<dbReference type="InterPro" id="IPR014790">
    <property type="entry name" value="MutL_C"/>
</dbReference>
<feature type="active site" evidence="6">
    <location>
        <position position="1055"/>
    </location>
</feature>
<organism evidence="10 11">
    <name type="scientific">Acipenser ruthenus</name>
    <name type="common">Sterlet sturgeon</name>
    <dbReference type="NCBI Taxonomy" id="7906"/>
    <lineage>
        <taxon>Eukaryota</taxon>
        <taxon>Metazoa</taxon>
        <taxon>Chordata</taxon>
        <taxon>Craniata</taxon>
        <taxon>Vertebrata</taxon>
        <taxon>Euteleostomi</taxon>
        <taxon>Actinopterygii</taxon>
        <taxon>Chondrostei</taxon>
        <taxon>Acipenseriformes</taxon>
        <taxon>Acipenseridae</taxon>
        <taxon>Acipenser</taxon>
    </lineage>
</organism>
<dbReference type="GO" id="GO:0003998">
    <property type="term" value="F:acylphosphatase activity"/>
    <property type="evidence" value="ECO:0007669"/>
    <property type="project" value="UniProtKB-EC"/>
</dbReference>
<dbReference type="InterPro" id="IPR042121">
    <property type="entry name" value="MutL_C_regsub"/>
</dbReference>